<dbReference type="GO" id="GO:0005886">
    <property type="term" value="C:plasma membrane"/>
    <property type="evidence" value="ECO:0007669"/>
    <property type="project" value="UniProtKB-SubCell"/>
</dbReference>
<reference evidence="11 12" key="1">
    <citation type="journal article" date="2007" name="Nature">
        <title>Evolution of genes and genomes on the Drosophila phylogeny.</title>
        <authorList>
            <consortium name="Drosophila 12 Genomes Consortium"/>
            <person name="Clark A.G."/>
            <person name="Eisen M.B."/>
            <person name="Smith D.R."/>
            <person name="Bergman C.M."/>
            <person name="Oliver B."/>
            <person name="Markow T.A."/>
            <person name="Kaufman T.C."/>
            <person name="Kellis M."/>
            <person name="Gelbart W."/>
            <person name="Iyer V.N."/>
            <person name="Pollard D.A."/>
            <person name="Sackton T.B."/>
            <person name="Larracuente A.M."/>
            <person name="Singh N.D."/>
            <person name="Abad J.P."/>
            <person name="Abt D.N."/>
            <person name="Adryan B."/>
            <person name="Aguade M."/>
            <person name="Akashi H."/>
            <person name="Anderson W.W."/>
            <person name="Aquadro C.F."/>
            <person name="Ardell D.H."/>
            <person name="Arguello R."/>
            <person name="Artieri C.G."/>
            <person name="Barbash D.A."/>
            <person name="Barker D."/>
            <person name="Barsanti P."/>
            <person name="Batterham P."/>
            <person name="Batzoglou S."/>
            <person name="Begun D."/>
            <person name="Bhutkar A."/>
            <person name="Blanco E."/>
            <person name="Bosak S.A."/>
            <person name="Bradley R.K."/>
            <person name="Brand A.D."/>
            <person name="Brent M.R."/>
            <person name="Brooks A.N."/>
            <person name="Brown R.H."/>
            <person name="Butlin R.K."/>
            <person name="Caggese C."/>
            <person name="Calvi B.R."/>
            <person name="Bernardo de Carvalho A."/>
            <person name="Caspi A."/>
            <person name="Castrezana S."/>
            <person name="Celniker S.E."/>
            <person name="Chang J.L."/>
            <person name="Chapple C."/>
            <person name="Chatterji S."/>
            <person name="Chinwalla A."/>
            <person name="Civetta A."/>
            <person name="Clifton S.W."/>
            <person name="Comeron J.M."/>
            <person name="Costello J.C."/>
            <person name="Coyne J.A."/>
            <person name="Daub J."/>
            <person name="David R.G."/>
            <person name="Delcher A.L."/>
            <person name="Delehaunty K."/>
            <person name="Do C.B."/>
            <person name="Ebling H."/>
            <person name="Edwards K."/>
            <person name="Eickbush T."/>
            <person name="Evans J.D."/>
            <person name="Filipski A."/>
            <person name="Findeiss S."/>
            <person name="Freyhult E."/>
            <person name="Fulton L."/>
            <person name="Fulton R."/>
            <person name="Garcia A.C."/>
            <person name="Gardiner A."/>
            <person name="Garfield D.A."/>
            <person name="Garvin B.E."/>
            <person name="Gibson G."/>
            <person name="Gilbert D."/>
            <person name="Gnerre S."/>
            <person name="Godfrey J."/>
            <person name="Good R."/>
            <person name="Gotea V."/>
            <person name="Gravely B."/>
            <person name="Greenberg A.J."/>
            <person name="Griffiths-Jones S."/>
            <person name="Gross S."/>
            <person name="Guigo R."/>
            <person name="Gustafson E.A."/>
            <person name="Haerty W."/>
            <person name="Hahn M.W."/>
            <person name="Halligan D.L."/>
            <person name="Halpern A.L."/>
            <person name="Halter G.M."/>
            <person name="Han M.V."/>
            <person name="Heger A."/>
            <person name="Hillier L."/>
            <person name="Hinrichs A.S."/>
            <person name="Holmes I."/>
            <person name="Hoskins R.A."/>
            <person name="Hubisz M.J."/>
            <person name="Hultmark D."/>
            <person name="Huntley M.A."/>
            <person name="Jaffe D.B."/>
            <person name="Jagadeeshan S."/>
            <person name="Jeck W.R."/>
            <person name="Johnson J."/>
            <person name="Jones C.D."/>
            <person name="Jordan W.C."/>
            <person name="Karpen G.H."/>
            <person name="Kataoka E."/>
            <person name="Keightley P.D."/>
            <person name="Kheradpour P."/>
            <person name="Kirkness E.F."/>
            <person name="Koerich L.B."/>
            <person name="Kristiansen K."/>
            <person name="Kudrna D."/>
            <person name="Kulathinal R.J."/>
            <person name="Kumar S."/>
            <person name="Kwok R."/>
            <person name="Lander E."/>
            <person name="Langley C.H."/>
            <person name="Lapoint R."/>
            <person name="Lazzaro B.P."/>
            <person name="Lee S.J."/>
            <person name="Levesque L."/>
            <person name="Li R."/>
            <person name="Lin C.F."/>
            <person name="Lin M.F."/>
            <person name="Lindblad-Toh K."/>
            <person name="Llopart A."/>
            <person name="Long M."/>
            <person name="Low L."/>
            <person name="Lozovsky E."/>
            <person name="Lu J."/>
            <person name="Luo M."/>
            <person name="Machado C.A."/>
            <person name="Makalowski W."/>
            <person name="Marzo M."/>
            <person name="Matsuda M."/>
            <person name="Matzkin L."/>
            <person name="McAllister B."/>
            <person name="McBride C.S."/>
            <person name="McKernan B."/>
            <person name="McKernan K."/>
            <person name="Mendez-Lago M."/>
            <person name="Minx P."/>
            <person name="Mollenhauer M.U."/>
            <person name="Montooth K."/>
            <person name="Mount S.M."/>
            <person name="Mu X."/>
            <person name="Myers E."/>
            <person name="Negre B."/>
            <person name="Newfeld S."/>
            <person name="Nielsen R."/>
            <person name="Noor M.A."/>
            <person name="O'Grady P."/>
            <person name="Pachter L."/>
            <person name="Papaceit M."/>
            <person name="Parisi M.J."/>
            <person name="Parisi M."/>
            <person name="Parts L."/>
            <person name="Pedersen J.S."/>
            <person name="Pesole G."/>
            <person name="Phillippy A.M."/>
            <person name="Ponting C.P."/>
            <person name="Pop M."/>
            <person name="Porcelli D."/>
            <person name="Powell J.R."/>
            <person name="Prohaska S."/>
            <person name="Pruitt K."/>
            <person name="Puig M."/>
            <person name="Quesneville H."/>
            <person name="Ram K.R."/>
            <person name="Rand D."/>
            <person name="Rasmussen M.D."/>
            <person name="Reed L.K."/>
            <person name="Reenan R."/>
            <person name="Reily A."/>
            <person name="Remington K.A."/>
            <person name="Rieger T.T."/>
            <person name="Ritchie M.G."/>
            <person name="Robin C."/>
            <person name="Rogers Y.H."/>
            <person name="Rohde C."/>
            <person name="Rozas J."/>
            <person name="Rubenfield M.J."/>
            <person name="Ruiz A."/>
            <person name="Russo S."/>
            <person name="Salzberg S.L."/>
            <person name="Sanchez-Gracia A."/>
            <person name="Saranga D.J."/>
            <person name="Sato H."/>
            <person name="Schaeffer S.W."/>
            <person name="Schatz M.C."/>
            <person name="Schlenke T."/>
            <person name="Schwartz R."/>
            <person name="Segarra C."/>
            <person name="Singh R.S."/>
            <person name="Sirot L."/>
            <person name="Sirota M."/>
            <person name="Sisneros N.B."/>
            <person name="Smith C.D."/>
            <person name="Smith T.F."/>
            <person name="Spieth J."/>
            <person name="Stage D.E."/>
            <person name="Stark A."/>
            <person name="Stephan W."/>
            <person name="Strausberg R.L."/>
            <person name="Strempel S."/>
            <person name="Sturgill D."/>
            <person name="Sutton G."/>
            <person name="Sutton G.G."/>
            <person name="Tao W."/>
            <person name="Teichmann S."/>
            <person name="Tobari Y.N."/>
            <person name="Tomimura Y."/>
            <person name="Tsolas J.M."/>
            <person name="Valente V.L."/>
            <person name="Venter E."/>
            <person name="Venter J.C."/>
            <person name="Vicario S."/>
            <person name="Vieira F.G."/>
            <person name="Vilella A.J."/>
            <person name="Villasante A."/>
            <person name="Walenz B."/>
            <person name="Wang J."/>
            <person name="Wasserman M."/>
            <person name="Watts T."/>
            <person name="Wilson D."/>
            <person name="Wilson R.K."/>
            <person name="Wing R.A."/>
            <person name="Wolfner M.F."/>
            <person name="Wong A."/>
            <person name="Wong G.K."/>
            <person name="Wu C.I."/>
            <person name="Wu G."/>
            <person name="Yamamoto D."/>
            <person name="Yang H.P."/>
            <person name="Yang S.P."/>
            <person name="Yorke J.A."/>
            <person name="Yoshida K."/>
            <person name="Zdobnov E."/>
            <person name="Zhang P."/>
            <person name="Zhang Y."/>
            <person name="Zimin A.V."/>
            <person name="Baldwin J."/>
            <person name="Abdouelleil A."/>
            <person name="Abdulkadir J."/>
            <person name="Abebe A."/>
            <person name="Abera B."/>
            <person name="Abreu J."/>
            <person name="Acer S.C."/>
            <person name="Aftuck L."/>
            <person name="Alexander A."/>
            <person name="An P."/>
            <person name="Anderson E."/>
            <person name="Anderson S."/>
            <person name="Arachi H."/>
            <person name="Azer M."/>
            <person name="Bachantsang P."/>
            <person name="Barry A."/>
            <person name="Bayul T."/>
            <person name="Berlin A."/>
            <person name="Bessette D."/>
            <person name="Bloom T."/>
            <person name="Blye J."/>
            <person name="Boguslavskiy L."/>
            <person name="Bonnet C."/>
            <person name="Boukhgalter B."/>
            <person name="Bourzgui I."/>
            <person name="Brown A."/>
            <person name="Cahill P."/>
            <person name="Channer S."/>
            <person name="Cheshatsang Y."/>
            <person name="Chuda L."/>
            <person name="Citroen M."/>
            <person name="Collymore A."/>
            <person name="Cooke P."/>
            <person name="Costello M."/>
            <person name="D'Aco K."/>
            <person name="Daza R."/>
            <person name="De Haan G."/>
            <person name="DeGray S."/>
            <person name="DeMaso C."/>
            <person name="Dhargay N."/>
            <person name="Dooley K."/>
            <person name="Dooley E."/>
            <person name="Doricent M."/>
            <person name="Dorje P."/>
            <person name="Dorjee K."/>
            <person name="Dupes A."/>
            <person name="Elong R."/>
            <person name="Falk J."/>
            <person name="Farina A."/>
            <person name="Faro S."/>
            <person name="Ferguson D."/>
            <person name="Fisher S."/>
            <person name="Foley C.D."/>
            <person name="Franke A."/>
            <person name="Friedrich D."/>
            <person name="Gadbois L."/>
            <person name="Gearin G."/>
            <person name="Gearin C.R."/>
            <person name="Giannoukos G."/>
            <person name="Goode T."/>
            <person name="Graham J."/>
            <person name="Grandbois E."/>
            <person name="Grewal S."/>
            <person name="Gyaltsen K."/>
            <person name="Hafez N."/>
            <person name="Hagos B."/>
            <person name="Hall J."/>
            <person name="Henson C."/>
            <person name="Hollinger A."/>
            <person name="Honan T."/>
            <person name="Huard M.D."/>
            <person name="Hughes L."/>
            <person name="Hurhula B."/>
            <person name="Husby M.E."/>
            <person name="Kamat A."/>
            <person name="Kanga B."/>
            <person name="Kashin S."/>
            <person name="Khazanovich D."/>
            <person name="Kisner P."/>
            <person name="Lance K."/>
            <person name="Lara M."/>
            <person name="Lee W."/>
            <person name="Lennon N."/>
            <person name="Letendre F."/>
            <person name="LeVine R."/>
            <person name="Lipovsky A."/>
            <person name="Liu X."/>
            <person name="Liu J."/>
            <person name="Liu S."/>
            <person name="Lokyitsang T."/>
            <person name="Lokyitsang Y."/>
            <person name="Lubonja R."/>
            <person name="Lui A."/>
            <person name="MacDonald P."/>
            <person name="Magnisalis V."/>
            <person name="Maru K."/>
            <person name="Matthews C."/>
            <person name="McCusker W."/>
            <person name="McDonough S."/>
            <person name="Mehta T."/>
            <person name="Meldrim J."/>
            <person name="Meneus L."/>
            <person name="Mihai O."/>
            <person name="Mihalev A."/>
            <person name="Mihova T."/>
            <person name="Mittelman R."/>
            <person name="Mlenga V."/>
            <person name="Montmayeur A."/>
            <person name="Mulrain L."/>
            <person name="Navidi A."/>
            <person name="Naylor J."/>
            <person name="Negash T."/>
            <person name="Nguyen T."/>
            <person name="Nguyen N."/>
            <person name="Nicol R."/>
            <person name="Norbu C."/>
            <person name="Norbu N."/>
            <person name="Novod N."/>
            <person name="O'Neill B."/>
            <person name="Osman S."/>
            <person name="Markiewicz E."/>
            <person name="Oyono O.L."/>
            <person name="Patti C."/>
            <person name="Phunkhang P."/>
            <person name="Pierre F."/>
            <person name="Priest M."/>
            <person name="Raghuraman S."/>
            <person name="Rege F."/>
            <person name="Reyes R."/>
            <person name="Rise C."/>
            <person name="Rogov P."/>
            <person name="Ross K."/>
            <person name="Ryan E."/>
            <person name="Settipalli S."/>
            <person name="Shea T."/>
            <person name="Sherpa N."/>
            <person name="Shi L."/>
            <person name="Shih D."/>
            <person name="Sparrow T."/>
            <person name="Spaulding J."/>
            <person name="Stalker J."/>
            <person name="Stange-Thomann N."/>
            <person name="Stavropoulos S."/>
            <person name="Stone C."/>
            <person name="Strader C."/>
            <person name="Tesfaye S."/>
            <person name="Thomson T."/>
            <person name="Thoulutsang Y."/>
            <person name="Thoulutsang D."/>
            <person name="Topham K."/>
            <person name="Topping I."/>
            <person name="Tsamla T."/>
            <person name="Vassiliev H."/>
            <person name="Vo A."/>
            <person name="Wangchuk T."/>
            <person name="Wangdi T."/>
            <person name="Weiand M."/>
            <person name="Wilkinson J."/>
            <person name="Wilson A."/>
            <person name="Yadav S."/>
            <person name="Young G."/>
            <person name="Yu Q."/>
            <person name="Zembek L."/>
            <person name="Zhong D."/>
            <person name="Zimmer A."/>
            <person name="Zwirko Z."/>
            <person name="Jaffe D.B."/>
            <person name="Alvarez P."/>
            <person name="Brockman W."/>
            <person name="Butler J."/>
            <person name="Chin C."/>
            <person name="Gnerre S."/>
            <person name="Grabherr M."/>
            <person name="Kleber M."/>
            <person name="Mauceli E."/>
            <person name="MacCallum I."/>
        </authorList>
    </citation>
    <scope>NUCLEOTIDE SEQUENCE [LARGE SCALE GENOMIC DNA]</scope>
    <source>
        <strain evidence="12">Tucson 15010-1051.87</strain>
    </source>
</reference>
<keyword evidence="5" id="KW-0552">Olfaction</keyword>
<keyword evidence="4 10" id="KW-0812">Transmembrane</keyword>
<dbReference type="GO" id="GO:0005549">
    <property type="term" value="F:odorant binding"/>
    <property type="evidence" value="ECO:0007669"/>
    <property type="project" value="InterPro"/>
</dbReference>
<feature type="transmembrane region" description="Helical" evidence="10">
    <location>
        <begin position="38"/>
        <end position="58"/>
    </location>
</feature>
<dbReference type="Pfam" id="PF02949">
    <property type="entry name" value="7tm_6"/>
    <property type="match status" value="1"/>
</dbReference>
<evidence type="ECO:0000313" key="11">
    <source>
        <dbReference type="EMBL" id="KRF84502.1"/>
    </source>
</evidence>
<keyword evidence="7 10" id="KW-0472">Membrane</keyword>
<protein>
    <submittedName>
        <fullName evidence="11">Uncharacterized protein</fullName>
    </submittedName>
</protein>
<dbReference type="eggNOG" id="ENOG502T9FV">
    <property type="taxonomic scope" value="Eukaryota"/>
</dbReference>
<dbReference type="AlphaFoldDB" id="A0A0Q9WKF3"/>
<dbReference type="InterPro" id="IPR004117">
    <property type="entry name" value="7tm6_olfct_rcpt"/>
</dbReference>
<evidence type="ECO:0000256" key="10">
    <source>
        <dbReference type="SAM" id="Phobius"/>
    </source>
</evidence>
<evidence type="ECO:0000256" key="9">
    <source>
        <dbReference type="ARBA" id="ARBA00023224"/>
    </source>
</evidence>
<evidence type="ECO:0000256" key="8">
    <source>
        <dbReference type="ARBA" id="ARBA00023170"/>
    </source>
</evidence>
<evidence type="ECO:0000256" key="4">
    <source>
        <dbReference type="ARBA" id="ARBA00022692"/>
    </source>
</evidence>
<keyword evidence="3" id="KW-0716">Sensory transduction</keyword>
<keyword evidence="6 10" id="KW-1133">Transmembrane helix</keyword>
<gene>
    <name evidence="11" type="primary">Dvir\GJ11994</name>
    <name evidence="11" type="ORF">Dvir_GJ11994</name>
</gene>
<evidence type="ECO:0000256" key="6">
    <source>
        <dbReference type="ARBA" id="ARBA00022989"/>
    </source>
</evidence>
<dbReference type="InParanoid" id="A0A0Q9WKF3"/>
<keyword evidence="2" id="KW-1003">Cell membrane</keyword>
<dbReference type="GO" id="GO:0004984">
    <property type="term" value="F:olfactory receptor activity"/>
    <property type="evidence" value="ECO:0007669"/>
    <property type="project" value="InterPro"/>
</dbReference>
<evidence type="ECO:0000313" key="12">
    <source>
        <dbReference type="Proteomes" id="UP000008792"/>
    </source>
</evidence>
<feature type="transmembrane region" description="Helical" evidence="10">
    <location>
        <begin position="65"/>
        <end position="86"/>
    </location>
</feature>
<dbReference type="GO" id="GO:0007165">
    <property type="term" value="P:signal transduction"/>
    <property type="evidence" value="ECO:0007669"/>
    <property type="project" value="UniProtKB-KW"/>
</dbReference>
<evidence type="ECO:0000256" key="3">
    <source>
        <dbReference type="ARBA" id="ARBA00022606"/>
    </source>
</evidence>
<keyword evidence="8" id="KW-0675">Receptor</keyword>
<evidence type="ECO:0000256" key="1">
    <source>
        <dbReference type="ARBA" id="ARBA00004651"/>
    </source>
</evidence>
<dbReference type="EMBL" id="CH940647">
    <property type="protein sequence ID" value="KRF84502.1"/>
    <property type="molecule type" value="Genomic_DNA"/>
</dbReference>
<evidence type="ECO:0000256" key="5">
    <source>
        <dbReference type="ARBA" id="ARBA00022725"/>
    </source>
</evidence>
<evidence type="ECO:0000256" key="2">
    <source>
        <dbReference type="ARBA" id="ARBA00022475"/>
    </source>
</evidence>
<organism evidence="11 12">
    <name type="scientific">Drosophila virilis</name>
    <name type="common">Fruit fly</name>
    <dbReference type="NCBI Taxonomy" id="7244"/>
    <lineage>
        <taxon>Eukaryota</taxon>
        <taxon>Metazoa</taxon>
        <taxon>Ecdysozoa</taxon>
        <taxon>Arthropoda</taxon>
        <taxon>Hexapoda</taxon>
        <taxon>Insecta</taxon>
        <taxon>Pterygota</taxon>
        <taxon>Neoptera</taxon>
        <taxon>Endopterygota</taxon>
        <taxon>Diptera</taxon>
        <taxon>Brachycera</taxon>
        <taxon>Muscomorpha</taxon>
        <taxon>Ephydroidea</taxon>
        <taxon>Drosophilidae</taxon>
        <taxon>Drosophila</taxon>
    </lineage>
</organism>
<dbReference type="PANTHER" id="PTHR21137:SF35">
    <property type="entry name" value="ODORANT RECEPTOR 19A-RELATED"/>
    <property type="match status" value="1"/>
</dbReference>
<keyword evidence="12" id="KW-1185">Reference proteome</keyword>
<sequence length="264" mass="29059">MKRVARLRESTSKTEDETYEELVNCVKDHKNILQYSDILRPVISGTIFAQFLAIGLCLGLSMANLLFFSNIWTGLATFVFIFVLMIQTFPFCFICELVEDDCIGLTNAIFHSNWIGASKRYKTTLIYFLQQTQRTITFIAGGIFPICMKTNIEVIGDTGSDIWSGASRICATRCILACDAVSNGLKRSSKLQAKASALSIGDLAQVSSGSRTGNFGAACRLYRLLSFHSANLELSSAVASSSMVSVAFLFEIISSFLTLLAIRR</sequence>
<accession>A0A0Q9WKF3</accession>
<keyword evidence="9" id="KW-0807">Transducer</keyword>
<dbReference type="PANTHER" id="PTHR21137">
    <property type="entry name" value="ODORANT RECEPTOR"/>
    <property type="match status" value="1"/>
</dbReference>
<proteinExistence type="predicted"/>
<name>A0A0Q9WKF3_DROVI</name>
<evidence type="ECO:0000256" key="7">
    <source>
        <dbReference type="ARBA" id="ARBA00023136"/>
    </source>
</evidence>
<comment type="subcellular location">
    <subcellularLocation>
        <location evidence="1">Cell membrane</location>
        <topology evidence="1">Multi-pass membrane protein</topology>
    </subcellularLocation>
</comment>
<dbReference type="Proteomes" id="UP000008792">
    <property type="component" value="Unassembled WGS sequence"/>
</dbReference>
<dbReference type="OrthoDB" id="6604226at2759"/>